<reference evidence="3" key="4">
    <citation type="submission" date="2025-09" db="UniProtKB">
        <authorList>
            <consortium name="Ensembl"/>
        </authorList>
    </citation>
    <scope>IDENTIFICATION</scope>
</reference>
<dbReference type="OrthoDB" id="9975373at2759"/>
<dbReference type="Ensembl" id="ENSSSCT00000045266.3">
    <property type="protein sequence ID" value="ENSSSCP00000057842.1"/>
    <property type="gene ID" value="ENSSSCG00000037703.3"/>
</dbReference>
<proteinExistence type="inferred from homology"/>
<dbReference type="PANTHER" id="PTHR14469:SF4">
    <property type="entry name" value="SIMILAR TO CHROMOSOME 20 OPEN READING FRAME 81"/>
    <property type="match status" value="1"/>
</dbReference>
<dbReference type="GlyGen" id="A0A287BMJ6">
    <property type="glycosylation" value="1 site"/>
</dbReference>
<dbReference type="Proteomes" id="UP000008227">
    <property type="component" value="Chromosome 15"/>
</dbReference>
<dbReference type="GeneTree" id="ENSGT00390000002231"/>
<dbReference type="OMA" id="PCIEREP"/>
<dbReference type="Gene3D" id="3.40.50.1110">
    <property type="entry name" value="SGNH hydrolase"/>
    <property type="match status" value="1"/>
</dbReference>
<evidence type="ECO:0000256" key="1">
    <source>
        <dbReference type="ARBA" id="ARBA00037957"/>
    </source>
</evidence>
<dbReference type="SUPFAM" id="SSF52266">
    <property type="entry name" value="SGNH hydrolase"/>
    <property type="match status" value="1"/>
</dbReference>
<dbReference type="InterPro" id="IPR036514">
    <property type="entry name" value="SGNH_hydro_sf"/>
</dbReference>
<comment type="similarity">
    <text evidence="1">Belongs to the PC-esterase family.</text>
</comment>
<reference evidence="4" key="1">
    <citation type="submission" date="2009-11" db="EMBL/GenBank/DDBJ databases">
        <authorList>
            <consortium name="Porcine genome sequencing project"/>
        </authorList>
    </citation>
    <scope>NUCLEOTIDE SEQUENCE [LARGE SCALE GENOMIC DNA]</scope>
    <source>
        <strain evidence="4">Duroc</strain>
    </source>
</reference>
<gene>
    <name evidence="3" type="primary">LOC100626390</name>
</gene>
<evidence type="ECO:0000256" key="2">
    <source>
        <dbReference type="SAM" id="MobiDB-lite"/>
    </source>
</evidence>
<dbReference type="RefSeq" id="XP_003359685.2">
    <property type="nucleotide sequence ID" value="XM_003359637.4"/>
</dbReference>
<evidence type="ECO:0008006" key="5">
    <source>
        <dbReference type="Google" id="ProtNLM"/>
    </source>
</evidence>
<sequence>MAHLRSCEVRQLLHNQFVVIMGDSVQRAVYKDLVLLLQKDCLLSSSQLKAKGELSFEQDVLLEGGRWERMHNGTHYREVRQFRSGHHLVRFYFLTRAYSPYVEDVLEHLLRGEHVPDLVVMNSCLWDLSRYGQNFPKSYQEDLESLFRRLNQVLPETCLLVWNTAMPVAEVVSGGFLPPENQSGCARLRGDVMEANFYSSAEASRHGFDVLDLHFHFRHAGQHRQRDGVHWDGRAHRHLTQLLLAHVADAWGVDLPCYYPVGRWIRDGPTRGCPGHVGQRRSQNSRGDPGEESRHPPTPSYLRARWQPSVTFPQVRPPSQHYRQGAYVPSHPSSHRRQVSSDSSARQVEYTGEANLSDWETHLGPIRRTSTQHRSRVSPPYPPWRPSGPRRRQRRRTNRGTRPHPEAQPQ</sequence>
<accession>A0A287BMJ6</accession>
<protein>
    <recommendedName>
        <fullName evidence="5">PC-esterase domain containing 1B</fullName>
    </recommendedName>
</protein>
<feature type="region of interest" description="Disordered" evidence="2">
    <location>
        <begin position="366"/>
        <end position="410"/>
    </location>
</feature>
<dbReference type="GeneID" id="100626390"/>
<feature type="compositionally biased region" description="Basic residues" evidence="2">
    <location>
        <begin position="388"/>
        <end position="402"/>
    </location>
</feature>
<dbReference type="KEGG" id="ssc:100626390"/>
<evidence type="ECO:0000313" key="3">
    <source>
        <dbReference type="Ensembl" id="ENSSSCP00000057842.1"/>
    </source>
</evidence>
<feature type="region of interest" description="Disordered" evidence="2">
    <location>
        <begin position="270"/>
        <end position="348"/>
    </location>
</feature>
<dbReference type="Bgee" id="ENSSSCG00000037703">
    <property type="expression patterns" value="Expressed in oocyte and 1 other cell type or tissue"/>
</dbReference>
<reference evidence="3" key="3">
    <citation type="submission" date="2025-08" db="UniProtKB">
        <authorList>
            <consortium name="Ensembl"/>
        </authorList>
    </citation>
    <scope>IDENTIFICATION</scope>
</reference>
<dbReference type="AlphaFoldDB" id="A0A287BMJ6"/>
<name>A0A287BMJ6_PIG</name>
<reference evidence="3" key="2">
    <citation type="journal article" date="2020" name="Gigascience">
        <title>An improved pig reference genome sequence to enable pig genetics and genomics research.</title>
        <authorList>
            <person name="Warr A."/>
            <person name="Affara N."/>
            <person name="Aken B."/>
            <person name="Beiki H."/>
            <person name="Bickhart D.M."/>
            <person name="Billis K."/>
            <person name="Chow W."/>
            <person name="Eory L."/>
            <person name="Finlayson H.A."/>
            <person name="Flicek P."/>
            <person name="Giron C.G."/>
            <person name="Griffin D.K."/>
            <person name="Hall R."/>
            <person name="Hannum G."/>
            <person name="Hourlier T."/>
            <person name="Howe K."/>
            <person name="Hume D.A."/>
            <person name="Izuogu O."/>
            <person name="Kim K."/>
            <person name="Koren S."/>
            <person name="Liu H."/>
            <person name="Manchanda N."/>
            <person name="Martin F.J."/>
            <person name="Nonneman D.J."/>
            <person name="O'Connor R.E."/>
            <person name="Phillippy A.M."/>
            <person name="Rohrer G.A."/>
            <person name="Rosen B.D."/>
            <person name="Rund L.A."/>
            <person name="Sargent C.A."/>
            <person name="Schook L.B."/>
            <person name="Schroeder S.G."/>
            <person name="Schwartz A.S."/>
            <person name="Skinner B.M."/>
            <person name="Talbot R."/>
            <person name="Tseng E."/>
            <person name="Tuggle C.K."/>
            <person name="Watson M."/>
            <person name="Smith T.P.L."/>
            <person name="Archibald A.L."/>
        </authorList>
    </citation>
    <scope>NUCLEOTIDE SEQUENCE [LARGE SCALE GENOMIC DNA]</scope>
    <source>
        <strain evidence="3">Duroc</strain>
    </source>
</reference>
<organism evidence="3 4">
    <name type="scientific">Sus scrofa</name>
    <name type="common">Pig</name>
    <dbReference type="NCBI Taxonomy" id="9823"/>
    <lineage>
        <taxon>Eukaryota</taxon>
        <taxon>Metazoa</taxon>
        <taxon>Chordata</taxon>
        <taxon>Craniata</taxon>
        <taxon>Vertebrata</taxon>
        <taxon>Euteleostomi</taxon>
        <taxon>Mammalia</taxon>
        <taxon>Eutheria</taxon>
        <taxon>Laurasiatheria</taxon>
        <taxon>Artiodactyla</taxon>
        <taxon>Suina</taxon>
        <taxon>Suidae</taxon>
        <taxon>Sus</taxon>
    </lineage>
</organism>
<keyword evidence="4" id="KW-1185">Reference proteome</keyword>
<evidence type="ECO:0000313" key="4">
    <source>
        <dbReference type="Proteomes" id="UP000008227"/>
    </source>
</evidence>
<dbReference type="InParanoid" id="A0A287BMJ6"/>
<dbReference type="PANTHER" id="PTHR14469">
    <property type="entry name" value="SARCOMA ANTIGEN NY-SAR-23"/>
    <property type="match status" value="1"/>
</dbReference>